<feature type="repeat" description="PPR" evidence="2">
    <location>
        <begin position="511"/>
        <end position="545"/>
    </location>
</feature>
<dbReference type="Pfam" id="PF01535">
    <property type="entry name" value="PPR"/>
    <property type="match status" value="2"/>
</dbReference>
<feature type="repeat" description="PPR" evidence="2">
    <location>
        <begin position="546"/>
        <end position="580"/>
    </location>
</feature>
<dbReference type="InterPro" id="IPR011990">
    <property type="entry name" value="TPR-like_helical_dom_sf"/>
</dbReference>
<evidence type="ECO:0000256" key="1">
    <source>
        <dbReference type="ARBA" id="ARBA00022737"/>
    </source>
</evidence>
<dbReference type="FunFam" id="1.25.40.10:FF:001209">
    <property type="entry name" value="Os07g0213300 protein"/>
    <property type="match status" value="1"/>
</dbReference>
<dbReference type="Pfam" id="PF13812">
    <property type="entry name" value="PPR_3"/>
    <property type="match status" value="4"/>
</dbReference>
<keyword evidence="1" id="KW-0677">Repeat</keyword>
<keyword evidence="5" id="KW-1185">Reference proteome</keyword>
<protein>
    <submittedName>
        <fullName evidence="4">Pentatricopeptide repeat</fullName>
    </submittedName>
</protein>
<dbReference type="SUPFAM" id="SSF48452">
    <property type="entry name" value="TPR-like"/>
    <property type="match status" value="1"/>
</dbReference>
<feature type="region of interest" description="Disordered" evidence="3">
    <location>
        <begin position="1"/>
        <end position="28"/>
    </location>
</feature>
<feature type="repeat" description="PPR" evidence="2">
    <location>
        <begin position="686"/>
        <end position="720"/>
    </location>
</feature>
<feature type="repeat" description="PPR" evidence="2">
    <location>
        <begin position="229"/>
        <end position="263"/>
    </location>
</feature>
<accession>A0AAN8W8E3</accession>
<dbReference type="Pfam" id="PF13041">
    <property type="entry name" value="PPR_2"/>
    <property type="match status" value="3"/>
</dbReference>
<evidence type="ECO:0000313" key="5">
    <source>
        <dbReference type="Proteomes" id="UP001370490"/>
    </source>
</evidence>
<organism evidence="4 5">
    <name type="scientific">Dillenia turbinata</name>
    <dbReference type="NCBI Taxonomy" id="194707"/>
    <lineage>
        <taxon>Eukaryota</taxon>
        <taxon>Viridiplantae</taxon>
        <taxon>Streptophyta</taxon>
        <taxon>Embryophyta</taxon>
        <taxon>Tracheophyta</taxon>
        <taxon>Spermatophyta</taxon>
        <taxon>Magnoliopsida</taxon>
        <taxon>eudicotyledons</taxon>
        <taxon>Gunneridae</taxon>
        <taxon>Pentapetalae</taxon>
        <taxon>Dilleniales</taxon>
        <taxon>Dilleniaceae</taxon>
        <taxon>Dillenia</taxon>
    </lineage>
</organism>
<dbReference type="FunFam" id="1.25.40.10:FF:003312">
    <property type="entry name" value="Predicted protein"/>
    <property type="match status" value="1"/>
</dbReference>
<gene>
    <name evidence="4" type="ORF">RJ641_027195</name>
</gene>
<dbReference type="Proteomes" id="UP001370490">
    <property type="component" value="Unassembled WGS sequence"/>
</dbReference>
<feature type="repeat" description="PPR" evidence="2">
    <location>
        <begin position="159"/>
        <end position="193"/>
    </location>
</feature>
<reference evidence="4 5" key="1">
    <citation type="submission" date="2023-12" db="EMBL/GenBank/DDBJ databases">
        <title>A high-quality genome assembly for Dillenia turbinata (Dilleniales).</title>
        <authorList>
            <person name="Chanderbali A."/>
        </authorList>
    </citation>
    <scope>NUCLEOTIDE SEQUENCE [LARGE SCALE GENOMIC DNA]</scope>
    <source>
        <strain evidence="4">LSX21</strain>
        <tissue evidence="4">Leaf</tissue>
    </source>
</reference>
<evidence type="ECO:0000256" key="3">
    <source>
        <dbReference type="SAM" id="MobiDB-lite"/>
    </source>
</evidence>
<feature type="repeat" description="PPR" evidence="2">
    <location>
        <begin position="371"/>
        <end position="405"/>
    </location>
</feature>
<feature type="repeat" description="PPR" evidence="2">
    <location>
        <begin position="441"/>
        <end position="475"/>
    </location>
</feature>
<comment type="caution">
    <text evidence="4">The sequence shown here is derived from an EMBL/GenBank/DDBJ whole genome shotgun (WGS) entry which is preliminary data.</text>
</comment>
<feature type="repeat" description="PPR" evidence="2">
    <location>
        <begin position="194"/>
        <end position="228"/>
    </location>
</feature>
<dbReference type="PANTHER" id="PTHR47931:SF2">
    <property type="entry name" value="OS01G0228400 PROTEIN"/>
    <property type="match status" value="1"/>
</dbReference>
<name>A0AAN8W8E3_9MAGN</name>
<dbReference type="InterPro" id="IPR002885">
    <property type="entry name" value="PPR_rpt"/>
</dbReference>
<dbReference type="PANTHER" id="PTHR47931">
    <property type="entry name" value="OS01G0228400 PROTEIN"/>
    <property type="match status" value="1"/>
</dbReference>
<dbReference type="EMBL" id="JBAMMX010000004">
    <property type="protein sequence ID" value="KAK6941818.1"/>
    <property type="molecule type" value="Genomic_DNA"/>
</dbReference>
<sequence>MATISHTSHANQFKLHNSPNRNSTPKSQTKTLILCKKADKKQAWDEKKSAFVDYDKGKHEVRVEVSGLRKEDIPKRYRLKVEYDRFQKDWSISKVVERVVRLNHWDDIDGVLNQWIGRFSRKNFPVLIKPGDIIGIARPPLRKFSLGYYVSLHVQIPPSRSTYNSLINACGSSGNWKEALEICKKMTENGVGPDLVTHNSILSAYKNGAQYRKALSYFELMKGTNIHPNTITLNIVIHCHIKLGHNDKAVEIFNSMRQKRAECHPDIVTYTSIVHAYAVSGQIDSCKAVFNTMLAEGVKPNIVSYNALLGAYASQGMTKEANAVFNVIKQNGFQPDVVTYTSLLNAFGKSQQPEKAKEVFDLMKQNNWKPNIVSYNALIDAYGSNGLLAEAVEVLREMERDGIRPNVVSICTLLAACSRCSQRVNIDSILSAADMRGIELNTVAYNSAIGSYMNVGECEKAFTMYKSMRKKRVRPSSVTYNVLISGCCKTSRYDEALVFFDEMMDLKVPPSLEVYSSMICVYSKKGQLAEAESTFTRMKILGFNPDVVIYTAMLHAYNATENWEKAYELFQEMEINNIVPDTIACAALTKAFNRGCQPTKVLILAKIMRDKNIPFSDAVLFEMVMACSLVRDWKTATDLINMMEPSFPAISVGLLNQLLHFLGRSGKTDTMMKLFYKVLSSGAEITFYTYSILLKNLLGAGNWKKYIEVLQWMEDSGIRPSIAMYSDISFFAQHSGQDFAPLIQARIGIAMNCYNSIVLGERYITEKEAQKHIPWEVFCHASYVQLDEGAVLDQFSKLDPIVKGEKAEGVPDQVFSMRFKALIYPDFLQNFSNSNLIG</sequence>
<feature type="repeat" description="PPR" evidence="2">
    <location>
        <begin position="266"/>
        <end position="300"/>
    </location>
</feature>
<feature type="repeat" description="PPR" evidence="2">
    <location>
        <begin position="476"/>
        <end position="510"/>
    </location>
</feature>
<proteinExistence type="predicted"/>
<feature type="repeat" description="PPR" evidence="2">
    <location>
        <begin position="301"/>
        <end position="335"/>
    </location>
</feature>
<dbReference type="PROSITE" id="PS51375">
    <property type="entry name" value="PPR"/>
    <property type="match status" value="12"/>
</dbReference>
<dbReference type="AlphaFoldDB" id="A0AAN8W8E3"/>
<dbReference type="NCBIfam" id="TIGR00756">
    <property type="entry name" value="PPR"/>
    <property type="match status" value="12"/>
</dbReference>
<feature type="repeat" description="PPR" evidence="2">
    <location>
        <begin position="336"/>
        <end position="370"/>
    </location>
</feature>
<evidence type="ECO:0000256" key="2">
    <source>
        <dbReference type="PROSITE-ProRule" id="PRU00708"/>
    </source>
</evidence>
<dbReference type="Gene3D" id="1.25.40.10">
    <property type="entry name" value="Tetratricopeptide repeat domain"/>
    <property type="match status" value="4"/>
</dbReference>
<evidence type="ECO:0000313" key="4">
    <source>
        <dbReference type="EMBL" id="KAK6941818.1"/>
    </source>
</evidence>